<dbReference type="PANTHER" id="PTHR43866">
    <property type="entry name" value="MALONATE-SEMIALDEHYDE DEHYDROGENASE"/>
    <property type="match status" value="1"/>
</dbReference>
<evidence type="ECO:0000313" key="6">
    <source>
        <dbReference type="Proteomes" id="UP001596106"/>
    </source>
</evidence>
<evidence type="ECO:0000256" key="3">
    <source>
        <dbReference type="ARBA" id="ARBA00023027"/>
    </source>
</evidence>
<dbReference type="InterPro" id="IPR016162">
    <property type="entry name" value="Ald_DH_N"/>
</dbReference>
<evidence type="ECO:0000256" key="2">
    <source>
        <dbReference type="ARBA" id="ARBA00023002"/>
    </source>
</evidence>
<dbReference type="PANTHER" id="PTHR43866:SF4">
    <property type="entry name" value="MALONATE-SEMIALDEHYDE DEHYDROGENASE"/>
    <property type="match status" value="1"/>
</dbReference>
<dbReference type="InterPro" id="IPR016161">
    <property type="entry name" value="Ald_DH/histidinol_DH"/>
</dbReference>
<dbReference type="EMBL" id="JBHSMA010000002">
    <property type="protein sequence ID" value="MFC5409792.1"/>
    <property type="molecule type" value="Genomic_DNA"/>
</dbReference>
<dbReference type="InterPro" id="IPR010061">
    <property type="entry name" value="MeMal-semiAld_DH"/>
</dbReference>
<feature type="domain" description="Aldehyde dehydrogenase" evidence="4">
    <location>
        <begin position="27"/>
        <end position="482"/>
    </location>
</feature>
<dbReference type="SUPFAM" id="SSF53720">
    <property type="entry name" value="ALDH-like"/>
    <property type="match status" value="1"/>
</dbReference>
<comment type="caution">
    <text evidence="5">The sequence shown here is derived from an EMBL/GenBank/DDBJ whole genome shotgun (WGS) entry which is preliminary data.</text>
</comment>
<dbReference type="GO" id="GO:0016491">
    <property type="term" value="F:oxidoreductase activity"/>
    <property type="evidence" value="ECO:0007669"/>
    <property type="project" value="UniProtKB-KW"/>
</dbReference>
<dbReference type="EC" id="1.2.1.27" evidence="1"/>
<protein>
    <recommendedName>
        <fullName evidence="1">methylmalonate-semialdehyde dehydrogenase (CoA acylating)</fullName>
        <ecNumber evidence="1">1.2.1.27</ecNumber>
    </recommendedName>
</protein>
<dbReference type="RefSeq" id="WP_379844300.1">
    <property type="nucleotide sequence ID" value="NZ_JBHSMA010000002.1"/>
</dbReference>
<reference evidence="6" key="1">
    <citation type="journal article" date="2019" name="Int. J. Syst. Evol. Microbiol.">
        <title>The Global Catalogue of Microorganisms (GCM) 10K type strain sequencing project: providing services to taxonomists for standard genome sequencing and annotation.</title>
        <authorList>
            <consortium name="The Broad Institute Genomics Platform"/>
            <consortium name="The Broad Institute Genome Sequencing Center for Infectious Disease"/>
            <person name="Wu L."/>
            <person name="Ma J."/>
        </authorList>
    </citation>
    <scope>NUCLEOTIDE SEQUENCE [LARGE SCALE GENOMIC DNA]</scope>
    <source>
        <strain evidence="6">CCUG 55250</strain>
    </source>
</reference>
<gene>
    <name evidence="5" type="ORF">ACFPMF_10765</name>
</gene>
<keyword evidence="2 5" id="KW-0560">Oxidoreductase</keyword>
<proteinExistence type="predicted"/>
<dbReference type="Pfam" id="PF00171">
    <property type="entry name" value="Aldedh"/>
    <property type="match status" value="1"/>
</dbReference>
<dbReference type="PROSITE" id="PS00070">
    <property type="entry name" value="ALDEHYDE_DEHYDR_CYS"/>
    <property type="match status" value="1"/>
</dbReference>
<sequence>MSNSVETSQIVPQLIGGTWSVPSVATYTNVYNPSTGAVIAHTPMAGADTVDAAVQAASRAFESWSKLPVPKRADILFRYRTLLEANSEALARLITRENGKTLEEARGDVRRGFEVVEFACGIAHLSKGESLAQVAPHIDGQTLREPLGVCAGISPYNFPAMVPMWMFPLAIACGNTFILKPSEKVPLTAVRLAELFQEAGLPDGVFNVIHGGREVVDALCVHPGIKAISFVGSSTVAKHVYALGSAHGKRVQAGGGAKNALVVMPDADPDSTLRAIMGSAFGCAGQRCMAGSLLMGVGSVNKALHERLNATLDAIRIGDTSADDTVDMGPVIDDLAQNRLDNVILQAEQKGIHIARDGRKNRPEQGFFVGPTLFDGITPDAHLFQEELFGPLLSMVHPKTLDEAIGWLNRLNFGNGAVIFTSSGAAARQFSQEINCGMVGVNVGVPAPMSLFPFAGWNDSFYGDLHMQGTEGVQFYTRQRVVLSRWDSSYHRQMGW</sequence>
<name>A0ABW0IEK7_9BACT</name>
<dbReference type="NCBIfam" id="TIGR01722">
    <property type="entry name" value="MMSDH"/>
    <property type="match status" value="1"/>
</dbReference>
<dbReference type="Proteomes" id="UP001596106">
    <property type="component" value="Unassembled WGS sequence"/>
</dbReference>
<keyword evidence="6" id="KW-1185">Reference proteome</keyword>
<dbReference type="Gene3D" id="3.40.605.10">
    <property type="entry name" value="Aldehyde Dehydrogenase, Chain A, domain 1"/>
    <property type="match status" value="1"/>
</dbReference>
<keyword evidence="3" id="KW-0520">NAD</keyword>
<evidence type="ECO:0000259" key="4">
    <source>
        <dbReference type="Pfam" id="PF00171"/>
    </source>
</evidence>
<dbReference type="InterPro" id="IPR016160">
    <property type="entry name" value="Ald_DH_CS_CYS"/>
</dbReference>
<dbReference type="Gene3D" id="3.40.309.10">
    <property type="entry name" value="Aldehyde Dehydrogenase, Chain A, domain 2"/>
    <property type="match status" value="1"/>
</dbReference>
<dbReference type="InterPro" id="IPR016163">
    <property type="entry name" value="Ald_DH_C"/>
</dbReference>
<evidence type="ECO:0000256" key="1">
    <source>
        <dbReference type="ARBA" id="ARBA00013048"/>
    </source>
</evidence>
<dbReference type="InterPro" id="IPR015590">
    <property type="entry name" value="Aldehyde_DH_dom"/>
</dbReference>
<dbReference type="CDD" id="cd07085">
    <property type="entry name" value="ALDH_F6_MMSDH"/>
    <property type="match status" value="1"/>
</dbReference>
<organism evidence="5 6">
    <name type="scientific">Larkinella bovis</name>
    <dbReference type="NCBI Taxonomy" id="683041"/>
    <lineage>
        <taxon>Bacteria</taxon>
        <taxon>Pseudomonadati</taxon>
        <taxon>Bacteroidota</taxon>
        <taxon>Cytophagia</taxon>
        <taxon>Cytophagales</taxon>
        <taxon>Spirosomataceae</taxon>
        <taxon>Larkinella</taxon>
    </lineage>
</organism>
<evidence type="ECO:0000313" key="5">
    <source>
        <dbReference type="EMBL" id="MFC5409792.1"/>
    </source>
</evidence>
<accession>A0ABW0IEK7</accession>